<organism evidence="1 2">
    <name type="scientific">Botrimarina colliarenosi</name>
    <dbReference type="NCBI Taxonomy" id="2528001"/>
    <lineage>
        <taxon>Bacteria</taxon>
        <taxon>Pseudomonadati</taxon>
        <taxon>Planctomycetota</taxon>
        <taxon>Planctomycetia</taxon>
        <taxon>Pirellulales</taxon>
        <taxon>Lacipirellulaceae</taxon>
        <taxon>Botrimarina</taxon>
    </lineage>
</organism>
<name>A0A5C6AIV5_9BACT</name>
<protein>
    <submittedName>
        <fullName evidence="1">Uncharacterized protein</fullName>
    </submittedName>
</protein>
<accession>A0A5C6AIV5</accession>
<evidence type="ECO:0000313" key="2">
    <source>
        <dbReference type="Proteomes" id="UP000317421"/>
    </source>
</evidence>
<dbReference type="NCBIfam" id="TIGR04393">
    <property type="entry name" value="rpt_T5SS_PEPC"/>
    <property type="match status" value="3"/>
</dbReference>
<evidence type="ECO:0000313" key="1">
    <source>
        <dbReference type="EMBL" id="TWT99407.1"/>
    </source>
</evidence>
<proteinExistence type="predicted"/>
<dbReference type="InterPro" id="IPR030895">
    <property type="entry name" value="T5SS_PEPC_rpt"/>
</dbReference>
<gene>
    <name evidence="1" type="ORF">Pla108_03440</name>
</gene>
<dbReference type="Proteomes" id="UP000317421">
    <property type="component" value="Unassembled WGS sequence"/>
</dbReference>
<keyword evidence="2" id="KW-1185">Reference proteome</keyword>
<dbReference type="EMBL" id="SJPR01000001">
    <property type="protein sequence ID" value="TWT99407.1"/>
    <property type="molecule type" value="Genomic_DNA"/>
</dbReference>
<sequence length="644" mass="67187">MTQKVGFSGPVCGYPEWLPPAPFSTDLTTLFSLMRLRTAATLLCLIAAIKSDAAITATGDYSPAYDGVSDPWEPAPEIDLFVGNTAAGTLTIDGDSQVLAGKAYFGVSSGGDGAISVVGDGAILKTVSDLFLGNGGRARLELVDGGRAIVGGVTQVHRVSSSYPTAIQFDGGILETGSLFASPDFLEGDGAIYANGLVSDFDLTFDTNHETSQDFLFDSIPEQNVELHLSPAVSTGSFHHLGAGFRNSATLTISDGQNIQSEYGTLGKGYGSNGRAIITGAGSTWEITNHLAAGNSGVGEVVIEQGAHLHALNADIGSYFSNASLRVSGVGSLFTGEDVYVSGDTPFVVDDAAKVQVANYFIIGGASSGGDAFPVVTVTGAGSEIATENFLAVGSSSAAQLRVEEGGRVYSPAIRVGSIGFDPGQLLVTGPESQVETDFLEIKRNSWRFGASDTIGPTSVLVEQGAMLKVNTRLKSALNSTYEGPGFALRDGGRLALPGDREGSLTQFLDGTEINEIRYWDGDNYETLLSATLGVDYTLEYQGGGDLAGFTLLTVGVLPTIDGDYNGDGVVNAVDYTVWRDRLDSDATLPGDTTPGTVTQQDYEVWAANYGNVTPNNGTQPVPEPNGLLLAAVLTNLLVVCHRQ</sequence>
<reference evidence="1 2" key="1">
    <citation type="submission" date="2019-02" db="EMBL/GenBank/DDBJ databases">
        <title>Deep-cultivation of Planctomycetes and their phenomic and genomic characterization uncovers novel biology.</title>
        <authorList>
            <person name="Wiegand S."/>
            <person name="Jogler M."/>
            <person name="Boedeker C."/>
            <person name="Pinto D."/>
            <person name="Vollmers J."/>
            <person name="Rivas-Marin E."/>
            <person name="Kohn T."/>
            <person name="Peeters S.H."/>
            <person name="Heuer A."/>
            <person name="Rast P."/>
            <person name="Oberbeckmann S."/>
            <person name="Bunk B."/>
            <person name="Jeske O."/>
            <person name="Meyerdierks A."/>
            <person name="Storesund J.E."/>
            <person name="Kallscheuer N."/>
            <person name="Luecker S."/>
            <person name="Lage O.M."/>
            <person name="Pohl T."/>
            <person name="Merkel B.J."/>
            <person name="Hornburger P."/>
            <person name="Mueller R.-W."/>
            <person name="Bruemmer F."/>
            <person name="Labrenz M."/>
            <person name="Spormann A.M."/>
            <person name="Op Den Camp H."/>
            <person name="Overmann J."/>
            <person name="Amann R."/>
            <person name="Jetten M.S.M."/>
            <person name="Mascher T."/>
            <person name="Medema M.H."/>
            <person name="Devos D.P."/>
            <person name="Kaster A.-K."/>
            <person name="Ovreas L."/>
            <person name="Rohde M."/>
            <person name="Galperin M.Y."/>
            <person name="Jogler C."/>
        </authorList>
    </citation>
    <scope>NUCLEOTIDE SEQUENCE [LARGE SCALE GENOMIC DNA]</scope>
    <source>
        <strain evidence="1 2">Pla108</strain>
    </source>
</reference>
<dbReference type="AlphaFoldDB" id="A0A5C6AIV5"/>
<comment type="caution">
    <text evidence="1">The sequence shown here is derived from an EMBL/GenBank/DDBJ whole genome shotgun (WGS) entry which is preliminary data.</text>
</comment>